<reference evidence="2" key="1">
    <citation type="submission" date="2016-03" db="EMBL/GenBank/DDBJ databases">
        <title>Mechanisms controlling the formation of the plant cell surface in tip-growing cells are functionally conserved among land plants.</title>
        <authorList>
            <person name="Honkanen S."/>
            <person name="Jones V.A."/>
            <person name="Morieri G."/>
            <person name="Champion C."/>
            <person name="Hetherington A.J."/>
            <person name="Kelly S."/>
            <person name="Saint-Marcoux D."/>
            <person name="Proust H."/>
            <person name="Prescott H."/>
            <person name="Dolan L."/>
        </authorList>
    </citation>
    <scope>NUCLEOTIDE SEQUENCE [LARGE SCALE GENOMIC DNA]</scope>
    <source>
        <tissue evidence="2">Whole gametophyte</tissue>
    </source>
</reference>
<feature type="compositionally biased region" description="Low complexity" evidence="1">
    <location>
        <begin position="22"/>
        <end position="35"/>
    </location>
</feature>
<sequence length="338" mass="34985">MDDGHSSHRSSPSPSPNPSPSTPEAQSPPAAAAAPPSCSLYLHAIVSVRATDSRAPGAPVSASCQKKKGDNGGSSSGGHGKVFSVRGNNLVPNGGQGGALPLLLLLRLLLLGASGANSDPATWSRYNHIVTGMSKRRGRGRARGCGTFPLEEKKSPEPEPEPKPGSEPEEARPDSGRMRIAGQGEGEGEAGCLGFSNKPRHPRNAYGTSAIVQARINTVGTGIHVRAWCLGQAQAPMAPWPPVWPPYGTMPLPLVLAAAAAVLGALLHSALICAPPVQGGLSSARGRRKYVSPGPESGLLYQSPVITPPRAKFFFHSKGQAAEKEEKKMLPASGVAII</sequence>
<feature type="region of interest" description="Disordered" evidence="1">
    <location>
        <begin position="1"/>
        <end position="35"/>
    </location>
</feature>
<accession>A0A176VT11</accession>
<feature type="region of interest" description="Disordered" evidence="1">
    <location>
        <begin position="135"/>
        <end position="199"/>
    </location>
</feature>
<keyword evidence="3" id="KW-1185">Reference proteome</keyword>
<proteinExistence type="predicted"/>
<dbReference type="AlphaFoldDB" id="A0A176VT11"/>
<feature type="region of interest" description="Disordered" evidence="1">
    <location>
        <begin position="53"/>
        <end position="80"/>
    </location>
</feature>
<evidence type="ECO:0000313" key="3">
    <source>
        <dbReference type="Proteomes" id="UP000077202"/>
    </source>
</evidence>
<comment type="caution">
    <text evidence="2">The sequence shown here is derived from an EMBL/GenBank/DDBJ whole genome shotgun (WGS) entry which is preliminary data.</text>
</comment>
<dbReference type="Proteomes" id="UP000077202">
    <property type="component" value="Unassembled WGS sequence"/>
</dbReference>
<name>A0A176VT11_MARPO</name>
<feature type="compositionally biased region" description="Basic and acidic residues" evidence="1">
    <location>
        <begin position="150"/>
        <end position="177"/>
    </location>
</feature>
<organism evidence="2 3">
    <name type="scientific">Marchantia polymorpha subsp. ruderalis</name>
    <dbReference type="NCBI Taxonomy" id="1480154"/>
    <lineage>
        <taxon>Eukaryota</taxon>
        <taxon>Viridiplantae</taxon>
        <taxon>Streptophyta</taxon>
        <taxon>Embryophyta</taxon>
        <taxon>Marchantiophyta</taxon>
        <taxon>Marchantiopsida</taxon>
        <taxon>Marchantiidae</taxon>
        <taxon>Marchantiales</taxon>
        <taxon>Marchantiaceae</taxon>
        <taxon>Marchantia</taxon>
    </lineage>
</organism>
<evidence type="ECO:0000256" key="1">
    <source>
        <dbReference type="SAM" id="MobiDB-lite"/>
    </source>
</evidence>
<evidence type="ECO:0000313" key="2">
    <source>
        <dbReference type="EMBL" id="OAE23533.1"/>
    </source>
</evidence>
<gene>
    <name evidence="2" type="ORF">AXG93_4284s1030</name>
</gene>
<protein>
    <submittedName>
        <fullName evidence="2">Uncharacterized protein</fullName>
    </submittedName>
</protein>
<feature type="compositionally biased region" description="Gly residues" evidence="1">
    <location>
        <begin position="71"/>
        <end position="80"/>
    </location>
</feature>
<dbReference type="EMBL" id="LVLJ01002827">
    <property type="protein sequence ID" value="OAE23533.1"/>
    <property type="molecule type" value="Genomic_DNA"/>
</dbReference>